<dbReference type="Pfam" id="PF16157">
    <property type="entry name" value="DUF4865"/>
    <property type="match status" value="1"/>
</dbReference>
<dbReference type="EMBL" id="JBHMCA010000070">
    <property type="protein sequence ID" value="MFB9449958.1"/>
    <property type="molecule type" value="Genomic_DNA"/>
</dbReference>
<accession>A0ABV5MN16</accession>
<dbReference type="RefSeq" id="WP_223093441.1">
    <property type="nucleotide sequence ID" value="NZ_CP061913.1"/>
</dbReference>
<reference evidence="1 2" key="1">
    <citation type="submission" date="2024-09" db="EMBL/GenBank/DDBJ databases">
        <authorList>
            <person name="Sun Q."/>
            <person name="Mori K."/>
        </authorList>
    </citation>
    <scope>NUCLEOTIDE SEQUENCE [LARGE SCALE GENOMIC DNA]</scope>
    <source>
        <strain evidence="1 2">JCM 3307</strain>
    </source>
</reference>
<gene>
    <name evidence="1" type="ORF">ACFFTR_43360</name>
</gene>
<comment type="caution">
    <text evidence="1">The sequence shown here is derived from an EMBL/GenBank/DDBJ whole genome shotgun (WGS) entry which is preliminary data.</text>
</comment>
<organism evidence="1 2">
    <name type="scientific">Dactylosporangium vinaceum</name>
    <dbReference type="NCBI Taxonomy" id="53362"/>
    <lineage>
        <taxon>Bacteria</taxon>
        <taxon>Bacillati</taxon>
        <taxon>Actinomycetota</taxon>
        <taxon>Actinomycetes</taxon>
        <taxon>Micromonosporales</taxon>
        <taxon>Micromonosporaceae</taxon>
        <taxon>Dactylosporangium</taxon>
    </lineage>
</organism>
<dbReference type="Proteomes" id="UP001589608">
    <property type="component" value="Unassembled WGS sequence"/>
</dbReference>
<protein>
    <submittedName>
        <fullName evidence="1">DUF4865 family protein</fullName>
    </submittedName>
</protein>
<proteinExistence type="predicted"/>
<sequence length="174" mass="19304">MDAMQYSLPLPTDYDMGIIRERVRRNGHALDDREGLGFKAYLIRTAGVDGSPVNEYAPFYVWNSAPAMTQFLLSGGGFQHIVRDFGRPAVQHWTVVSAVRGPARDQPPLSATRTVTPLEWGAELPAPAVGAYLHTAIVAYDPSRWELLRFELWSAAHRGPYEVLHLSAPPSEGF</sequence>
<dbReference type="InterPro" id="IPR032349">
    <property type="entry name" value="DUF4865"/>
</dbReference>
<name>A0ABV5MN16_9ACTN</name>
<evidence type="ECO:0000313" key="1">
    <source>
        <dbReference type="EMBL" id="MFB9449958.1"/>
    </source>
</evidence>
<evidence type="ECO:0000313" key="2">
    <source>
        <dbReference type="Proteomes" id="UP001589608"/>
    </source>
</evidence>
<keyword evidence="2" id="KW-1185">Reference proteome</keyword>